<proteinExistence type="predicted"/>
<reference evidence="1 2" key="1">
    <citation type="journal article" date="2019" name="Anaerobe">
        <title>Brachyspira catarrhinii sp. nov., an anaerobic intestinal spirochaete isolated from vervet monkeys may have been misidentified as Brachyspira aalborgi in previous studies.</title>
        <authorList>
            <person name="Phillips N.D."/>
            <person name="La T."/>
            <person name="Hampson D.J."/>
        </authorList>
    </citation>
    <scope>NUCLEOTIDE SEQUENCE [LARGE SCALE GENOMIC DNA]</scope>
    <source>
        <strain evidence="1 2">Z12</strain>
    </source>
</reference>
<protein>
    <recommendedName>
        <fullName evidence="3">Glycosyltransferase family 8 protein</fullName>
    </recommendedName>
</protein>
<organism evidence="1 2">
    <name type="scientific">Brachyspira catarrhinii</name>
    <dbReference type="NCBI Taxonomy" id="2528966"/>
    <lineage>
        <taxon>Bacteria</taxon>
        <taxon>Pseudomonadati</taxon>
        <taxon>Spirochaetota</taxon>
        <taxon>Spirochaetia</taxon>
        <taxon>Brachyspirales</taxon>
        <taxon>Brachyspiraceae</taxon>
        <taxon>Brachyspira</taxon>
    </lineage>
</organism>
<sequence length="331" mass="39296">MQETMNICLISDNNFVNYLATLIVSILKNSNEEDKFHFHIIEVDITDENKSKIIQLKEIKNCEISFYKSTNIEKYKNISNIIKSKHTWHSWHYSVFLKLDIPFLFKDLDNILFLDTDTIAIENINDVFSYDICNYYIAVQYFPYKGIDNDIPKVRDWLKSIGIKNPKNEYVSSIILYFNLKKIKEEIGLDNLEKHIDECMDKYSSTIFTEEHILMYLFNGKIGYNDFGCNIDANGGKLNTKIVHFIGTFKPLLKGYTGREVKFYNKFWEYFTLTPFFRDNIFDYMNIFAMNKYKVTLYKLVDKIVWYIPTAKLRGRIREKMINKVNSMLDS</sequence>
<dbReference type="InterPro" id="IPR029044">
    <property type="entry name" value="Nucleotide-diphossugar_trans"/>
</dbReference>
<evidence type="ECO:0000313" key="1">
    <source>
        <dbReference type="EMBL" id="TKZ32536.1"/>
    </source>
</evidence>
<gene>
    <name evidence="1" type="ORF">EZH24_09115</name>
</gene>
<name>A0ABY2TPL4_9SPIR</name>
<dbReference type="RefSeq" id="WP_137998848.1">
    <property type="nucleotide sequence ID" value="NZ_SJDU01000266.1"/>
</dbReference>
<accession>A0ABY2TPL4</accession>
<dbReference type="EMBL" id="SJDU01000266">
    <property type="protein sequence ID" value="TKZ32536.1"/>
    <property type="molecule type" value="Genomic_DNA"/>
</dbReference>
<comment type="caution">
    <text evidence="1">The sequence shown here is derived from an EMBL/GenBank/DDBJ whole genome shotgun (WGS) entry which is preliminary data.</text>
</comment>
<evidence type="ECO:0000313" key="2">
    <source>
        <dbReference type="Proteomes" id="UP000310168"/>
    </source>
</evidence>
<dbReference type="SUPFAM" id="SSF53448">
    <property type="entry name" value="Nucleotide-diphospho-sugar transferases"/>
    <property type="match status" value="1"/>
</dbReference>
<evidence type="ECO:0008006" key="3">
    <source>
        <dbReference type="Google" id="ProtNLM"/>
    </source>
</evidence>
<dbReference type="Pfam" id="PF01501">
    <property type="entry name" value="Glyco_transf_8"/>
    <property type="match status" value="1"/>
</dbReference>
<dbReference type="Proteomes" id="UP000310168">
    <property type="component" value="Unassembled WGS sequence"/>
</dbReference>
<dbReference type="InterPro" id="IPR002495">
    <property type="entry name" value="Glyco_trans_8"/>
</dbReference>
<dbReference type="Gene3D" id="3.90.550.10">
    <property type="entry name" value="Spore Coat Polysaccharide Biosynthesis Protein SpsA, Chain A"/>
    <property type="match status" value="1"/>
</dbReference>
<keyword evidence="2" id="KW-1185">Reference proteome</keyword>